<dbReference type="EMBL" id="KT290268">
    <property type="protein sequence ID" value="AKU62161.1"/>
    <property type="molecule type" value="Genomic_DNA"/>
</dbReference>
<dbReference type="Gene3D" id="3.40.50.300">
    <property type="entry name" value="P-loop containing nucleotide triphosphate hydrolases"/>
    <property type="match status" value="1"/>
</dbReference>
<proteinExistence type="predicted"/>
<dbReference type="InterPro" id="IPR027417">
    <property type="entry name" value="P-loop_NTPase"/>
</dbReference>
<accession>A0A0N7DIG1</accession>
<reference evidence="1" key="1">
    <citation type="journal article" date="2015" name="Nature">
        <title>Bacteriocin production augments niche competition by enterococci in the mammalian gastrointestinal tract.</title>
        <authorList>
            <person name="Kommineni S."/>
            <person name="Bretl D.J."/>
            <person name="Lam V."/>
            <person name="Chakraborty R."/>
            <person name="Hayward M."/>
            <person name="Simpson P."/>
            <person name="Cao Y."/>
            <person name="Bousounis P."/>
            <person name="Kristich C.J."/>
            <person name="Salzman N.H."/>
        </authorList>
    </citation>
    <scope>NUCLEOTIDE SEQUENCE</scope>
    <source>
        <strain evidence="1">CK135</strain>
        <plasmid evidence="1">pPD1</plasmid>
    </source>
</reference>
<sequence>MGMISANVFNSVDDVLIPYHPEVYSFRSMVKSIKSINNFKRSNKNLNIKAVIPVKIRKVLTHEAFLQSAQALCEQNSILMTNTTIPESIRYAESIGKYKLPVTLIDEKNKSLIGYKQIYAKLARELTYIG</sequence>
<gene>
    <name evidence="1" type="primary">ppd4</name>
</gene>
<evidence type="ECO:0000313" key="1">
    <source>
        <dbReference type="EMBL" id="AKU62161.1"/>
    </source>
</evidence>
<name>A0A0N7DIG1_ENTFL</name>
<dbReference type="AlphaFoldDB" id="A0A0N7DIG1"/>
<geneLocation type="plasmid" evidence="1">
    <name>pPD1</name>
</geneLocation>
<dbReference type="SUPFAM" id="SSF52540">
    <property type="entry name" value="P-loop containing nucleoside triphosphate hydrolases"/>
    <property type="match status" value="1"/>
</dbReference>
<keyword evidence="1" id="KW-0614">Plasmid</keyword>
<protein>
    <submittedName>
        <fullName evidence="1">Ppd4</fullName>
    </submittedName>
</protein>
<organism evidence="1">
    <name type="scientific">Enterococcus faecalis</name>
    <name type="common">Streptococcus faecalis</name>
    <dbReference type="NCBI Taxonomy" id="1351"/>
    <lineage>
        <taxon>Bacteria</taxon>
        <taxon>Bacillati</taxon>
        <taxon>Bacillota</taxon>
        <taxon>Bacilli</taxon>
        <taxon>Lactobacillales</taxon>
        <taxon>Enterococcaceae</taxon>
        <taxon>Enterococcus</taxon>
    </lineage>
</organism>